<evidence type="ECO:0000313" key="2">
    <source>
        <dbReference type="Proteomes" id="UP000240572"/>
    </source>
</evidence>
<dbReference type="Proteomes" id="UP000240572">
    <property type="component" value="Unassembled WGS sequence"/>
</dbReference>
<sequence>MPGALLKGLINTWIATTGRKRSLEADPWLEGPTGDEQIGSSFYQTYARAEGLQTFAEPDAGLLADFRKVIAVNDPHRDKLKSSIIHFYEHTAAYKLEVWSQWFRPMRFFARTLVGLVSTKMDQLNIPLNPLETSRGMSNEVIRLVPPGATEQQAACWLRKSIQNGKVVYAGFYSPAERNGLPMVRVVFPLPAGNATVLLRTEVQPDGSVKLLSDGKRYGDAGYYRLRRSDTGYVRVKYIPIKESIHVFEDAEGVLRTDHLFWFMGFKLLHLHYKILPR</sequence>
<accession>A0A2P8CVA1</accession>
<reference evidence="1 2" key="1">
    <citation type="submission" date="2018-03" db="EMBL/GenBank/DDBJ databases">
        <title>Genomic Encyclopedia of Type Strains, Phase III (KMG-III): the genomes of soil and plant-associated and newly described type strains.</title>
        <authorList>
            <person name="Whitman W."/>
        </authorList>
    </citation>
    <scope>NUCLEOTIDE SEQUENCE [LARGE SCALE GENOMIC DNA]</scope>
    <source>
        <strain evidence="1 2">CGMCC 1.12700</strain>
    </source>
</reference>
<protein>
    <submittedName>
        <fullName evidence="1">Uncharacterized protein</fullName>
    </submittedName>
</protein>
<comment type="caution">
    <text evidence="1">The sequence shown here is derived from an EMBL/GenBank/DDBJ whole genome shotgun (WGS) entry which is preliminary data.</text>
</comment>
<dbReference type="RefSeq" id="WP_106525228.1">
    <property type="nucleotide sequence ID" value="NZ_PYGD01000014.1"/>
</dbReference>
<dbReference type="AlphaFoldDB" id="A0A2P8CVA1"/>
<organism evidence="1 2">
    <name type="scientific">Taibaiella chishuiensis</name>
    <dbReference type="NCBI Taxonomy" id="1434707"/>
    <lineage>
        <taxon>Bacteria</taxon>
        <taxon>Pseudomonadati</taxon>
        <taxon>Bacteroidota</taxon>
        <taxon>Chitinophagia</taxon>
        <taxon>Chitinophagales</taxon>
        <taxon>Chitinophagaceae</taxon>
        <taxon>Taibaiella</taxon>
    </lineage>
</organism>
<dbReference type="OrthoDB" id="3678706at2"/>
<name>A0A2P8CVA1_9BACT</name>
<evidence type="ECO:0000313" key="1">
    <source>
        <dbReference type="EMBL" id="PSK88869.1"/>
    </source>
</evidence>
<proteinExistence type="predicted"/>
<keyword evidence="2" id="KW-1185">Reference proteome</keyword>
<dbReference type="EMBL" id="PYGD01000014">
    <property type="protein sequence ID" value="PSK88869.1"/>
    <property type="molecule type" value="Genomic_DNA"/>
</dbReference>
<gene>
    <name evidence="1" type="ORF">B0I18_11481</name>
</gene>